<name>A0A0K1NHU8_9BACT</name>
<gene>
    <name evidence="1" type="ORF">ADJ77_02110</name>
    <name evidence="2" type="ORF">J5A51_09255</name>
</gene>
<dbReference type="KEGG" id="pfus:ADJ77_02110"/>
<dbReference type="AlphaFoldDB" id="A0A0K1NHU8"/>
<reference evidence="1 3" key="1">
    <citation type="submission" date="2015-07" db="EMBL/GenBank/DDBJ databases">
        <authorList>
            <person name="Noorani M."/>
        </authorList>
    </citation>
    <scope>NUCLEOTIDE SEQUENCE [LARGE SCALE GENOMIC DNA]</scope>
    <source>
        <strain evidence="1 3">W1435</strain>
    </source>
</reference>
<dbReference type="OrthoDB" id="1081093at2"/>
<evidence type="ECO:0000313" key="3">
    <source>
        <dbReference type="Proteomes" id="UP000060345"/>
    </source>
</evidence>
<reference evidence="2 4" key="2">
    <citation type="submission" date="2021-03" db="EMBL/GenBank/DDBJ databases">
        <title>Human Oral Microbial Genomes.</title>
        <authorList>
            <person name="Johnston C.D."/>
            <person name="Chen T."/>
            <person name="Dewhirst F.E."/>
        </authorList>
    </citation>
    <scope>NUCLEOTIDE SEQUENCE [LARGE SCALE GENOMIC DNA]</scope>
    <source>
        <strain evidence="2 4">W1435</strain>
    </source>
</reference>
<dbReference type="EMBL" id="CP012074">
    <property type="protein sequence ID" value="AKU68659.1"/>
    <property type="molecule type" value="Genomic_DNA"/>
</dbReference>
<keyword evidence="4" id="KW-1185">Reference proteome</keyword>
<dbReference type="RefSeq" id="WP_025078455.1">
    <property type="nucleotide sequence ID" value="NZ_BAKO01000015.1"/>
</dbReference>
<organism evidence="1 3">
    <name type="scientific">Prevotella fusca JCM 17724</name>
    <dbReference type="NCBI Taxonomy" id="1236517"/>
    <lineage>
        <taxon>Bacteria</taxon>
        <taxon>Pseudomonadati</taxon>
        <taxon>Bacteroidota</taxon>
        <taxon>Bacteroidia</taxon>
        <taxon>Bacteroidales</taxon>
        <taxon>Prevotellaceae</taxon>
        <taxon>Prevotella</taxon>
    </lineage>
</organism>
<evidence type="ECO:0000313" key="4">
    <source>
        <dbReference type="Proteomes" id="UP000682005"/>
    </source>
</evidence>
<accession>A0A0K1NHU8</accession>
<proteinExistence type="predicted"/>
<dbReference type="Proteomes" id="UP000682005">
    <property type="component" value="Chromosome 1"/>
</dbReference>
<sequence>MEEVFLLSVRLISTDKESEQIVERLKLDGISCSEDADTVLLSIVLVSSEDSLKYLDVSSLVQDHRQKLVLLQTSGVFDVGEQHFFNAILSFHQNDDAYSQIKSFLYCSYNFIEFHSLISVDFCDFYSIINGRNIISMQRYVYATDVEEALSQLKYDSTNKQDKYIYAIRGAQSIEEEGRLLKAFAKHISAKLCSDDFRFNIVSGGTRQVVLLTATPY</sequence>
<evidence type="ECO:0000313" key="1">
    <source>
        <dbReference type="EMBL" id="AKU68659.1"/>
    </source>
</evidence>
<protein>
    <submittedName>
        <fullName evidence="1">Uncharacterized protein</fullName>
    </submittedName>
</protein>
<dbReference type="Proteomes" id="UP000060345">
    <property type="component" value="Chromosome 1"/>
</dbReference>
<evidence type="ECO:0000313" key="2">
    <source>
        <dbReference type="EMBL" id="QUB86289.1"/>
    </source>
</evidence>
<dbReference type="EMBL" id="CP072370">
    <property type="protein sequence ID" value="QUB86289.1"/>
    <property type="molecule type" value="Genomic_DNA"/>
</dbReference>